<name>A0A1D8N8D0_YARLL</name>
<dbReference type="RefSeq" id="XP_501060.3">
    <property type="nucleotide sequence ID" value="XM_501060.3"/>
</dbReference>
<dbReference type="PANTHER" id="PTHR36535">
    <property type="entry name" value="YALI0E30327P"/>
    <property type="match status" value="1"/>
</dbReference>
<dbReference type="Proteomes" id="UP000182444">
    <property type="component" value="Chromosome 1B"/>
</dbReference>
<evidence type="ECO:0000256" key="1">
    <source>
        <dbReference type="SAM" id="Phobius"/>
    </source>
</evidence>
<gene>
    <name evidence="2" type="ORF">YALI1_B24018g</name>
</gene>
<keyword evidence="1" id="KW-0472">Membrane</keyword>
<evidence type="ECO:0008006" key="4">
    <source>
        <dbReference type="Google" id="ProtNLM"/>
    </source>
</evidence>
<dbReference type="Pfam" id="PF08592">
    <property type="entry name" value="Anthrone_oxy"/>
    <property type="match status" value="1"/>
</dbReference>
<keyword evidence="1" id="KW-0812">Transmembrane</keyword>
<evidence type="ECO:0000313" key="2">
    <source>
        <dbReference type="EMBL" id="AOW01892.1"/>
    </source>
</evidence>
<feature type="transmembrane region" description="Helical" evidence="1">
    <location>
        <begin position="168"/>
        <end position="187"/>
    </location>
</feature>
<feature type="transmembrane region" description="Helical" evidence="1">
    <location>
        <begin position="117"/>
        <end position="137"/>
    </location>
</feature>
<protein>
    <recommendedName>
        <fullName evidence="4">Noranthrone monooxygenase</fullName>
    </recommendedName>
</protein>
<feature type="transmembrane region" description="Helical" evidence="1">
    <location>
        <begin position="77"/>
        <end position="96"/>
    </location>
</feature>
<proteinExistence type="predicted"/>
<dbReference type="VEuPathDB" id="FungiDB:YALI0_B18502g"/>
<accession>A0A1D8N8D0</accession>
<feature type="transmembrane region" description="Helical" evidence="1">
    <location>
        <begin position="28"/>
        <end position="52"/>
    </location>
</feature>
<dbReference type="KEGG" id="yli:2907393"/>
<organism evidence="2 3">
    <name type="scientific">Yarrowia lipolytica</name>
    <name type="common">Candida lipolytica</name>
    <dbReference type="NCBI Taxonomy" id="4952"/>
    <lineage>
        <taxon>Eukaryota</taxon>
        <taxon>Fungi</taxon>
        <taxon>Dikarya</taxon>
        <taxon>Ascomycota</taxon>
        <taxon>Saccharomycotina</taxon>
        <taxon>Dipodascomycetes</taxon>
        <taxon>Dipodascales</taxon>
        <taxon>Dipodascales incertae sedis</taxon>
        <taxon>Yarrowia</taxon>
    </lineage>
</organism>
<reference evidence="2 3" key="1">
    <citation type="journal article" date="2016" name="PLoS ONE">
        <title>Sequence Assembly of Yarrowia lipolytica Strain W29/CLIB89 Shows Transposable Element Diversity.</title>
        <authorList>
            <person name="Magnan C."/>
            <person name="Yu J."/>
            <person name="Chang I."/>
            <person name="Jahn E."/>
            <person name="Kanomata Y."/>
            <person name="Wu J."/>
            <person name="Zeller M."/>
            <person name="Oakes M."/>
            <person name="Baldi P."/>
            <person name="Sandmeyer S."/>
        </authorList>
    </citation>
    <scope>NUCLEOTIDE SEQUENCE [LARGE SCALE GENOMIC DNA]</scope>
    <source>
        <strain evidence="3">CLIB89(W29)</strain>
    </source>
</reference>
<dbReference type="GeneID" id="2907393"/>
<dbReference type="AlphaFoldDB" id="A0A1D8N8D0"/>
<dbReference type="EMBL" id="CP017554">
    <property type="protein sequence ID" value="AOW01892.1"/>
    <property type="molecule type" value="Genomic_DNA"/>
</dbReference>
<dbReference type="VEuPathDB" id="FungiDB:YALI1_B24018g"/>
<keyword evidence="1" id="KW-1133">Transmembrane helix</keyword>
<dbReference type="InterPro" id="IPR013901">
    <property type="entry name" value="Anthrone_oxy"/>
</dbReference>
<sequence>MPEKSTTTSEIRSEISSASKDISSNAPIALKASGVFFSGLAAGGTLITTLYLRPIFSQMTTNAAYTVFNFVYGVGKVAFPLFAGLGAASFGGAAYIESQRTRKDVTPRKWYNPSSSTLLAYSAASLVAIVPYTLIVMKPCLTMLFDRRGEVVKGEDIMDLLNLWATHHLARVVLTSAGFLGGIVSLLK</sequence>
<evidence type="ECO:0000313" key="3">
    <source>
        <dbReference type="Proteomes" id="UP000182444"/>
    </source>
</evidence>
<dbReference type="PANTHER" id="PTHR36535:SF1">
    <property type="entry name" value="DUF1772 DOMAIN-CONTAINING PROTEIN"/>
    <property type="match status" value="1"/>
</dbReference>